<reference evidence="2" key="1">
    <citation type="journal article" date="2020" name="Nature">
        <title>Giant virus diversity and host interactions through global metagenomics.</title>
        <authorList>
            <person name="Schulz F."/>
            <person name="Roux S."/>
            <person name="Paez-Espino D."/>
            <person name="Jungbluth S."/>
            <person name="Walsh D.A."/>
            <person name="Denef V.J."/>
            <person name="McMahon K.D."/>
            <person name="Konstantinidis K.T."/>
            <person name="Eloe-Fadrosh E.A."/>
            <person name="Kyrpides N.C."/>
            <person name="Woyke T."/>
        </authorList>
    </citation>
    <scope>NUCLEOTIDE SEQUENCE</scope>
    <source>
        <strain evidence="2">GVMAG-S-1029409-49</strain>
    </source>
</reference>
<feature type="coiled-coil region" evidence="1">
    <location>
        <begin position="49"/>
        <end position="76"/>
    </location>
</feature>
<keyword evidence="1" id="KW-0175">Coiled coil</keyword>
<protein>
    <submittedName>
        <fullName evidence="2">Uncharacterized protein</fullName>
    </submittedName>
</protein>
<evidence type="ECO:0000313" key="2">
    <source>
        <dbReference type="EMBL" id="QHU35617.1"/>
    </source>
</evidence>
<proteinExistence type="predicted"/>
<dbReference type="AlphaFoldDB" id="A0A6C0LY81"/>
<name>A0A6C0LY81_9ZZZZ</name>
<organism evidence="2">
    <name type="scientific">viral metagenome</name>
    <dbReference type="NCBI Taxonomy" id="1070528"/>
    <lineage>
        <taxon>unclassified sequences</taxon>
        <taxon>metagenomes</taxon>
        <taxon>organismal metagenomes</taxon>
    </lineage>
</organism>
<evidence type="ECO:0000256" key="1">
    <source>
        <dbReference type="SAM" id="Coils"/>
    </source>
</evidence>
<dbReference type="EMBL" id="MN740610">
    <property type="protein sequence ID" value="QHU35617.1"/>
    <property type="molecule type" value="Genomic_DNA"/>
</dbReference>
<sequence length="77" mass="9164">MPLMYRPPELKGGKASHKHPWDYDQTQLMKGIHVELEHTKSIYVAMIIAMDHLEEYSNYYVELEKMENRLDRAKRAS</sequence>
<accession>A0A6C0LY81</accession>
<dbReference type="Pfam" id="PF18905">
    <property type="entry name" value="DUF5661"/>
    <property type="match status" value="1"/>
</dbReference>
<dbReference type="InterPro" id="IPR043720">
    <property type="entry name" value="DUF5661"/>
</dbReference>